<evidence type="ECO:0000313" key="2">
    <source>
        <dbReference type="Proteomes" id="UP000565521"/>
    </source>
</evidence>
<comment type="caution">
    <text evidence="1">The sequence shown here is derived from an EMBL/GenBank/DDBJ whole genome shotgun (WGS) entry which is preliminary data.</text>
</comment>
<proteinExistence type="predicted"/>
<sequence>MKTIPNRTIYRCDHCSKYRLTKAAAERHELFCRHNPRNQHRCFGCQFLAVERYAVGVGRTGALVESGHQHFTCAKTGQDMYTYVVERRRMLGKLEPGLVRMPTECSMYEPEHFDFSQHPENPVF</sequence>
<protein>
    <submittedName>
        <fullName evidence="1">Uncharacterized protein</fullName>
    </submittedName>
</protein>
<organism evidence="1 2">
    <name type="scientific">Hymenobacter lapidiphilus</name>
    <dbReference type="NCBI Taxonomy" id="2608003"/>
    <lineage>
        <taxon>Bacteria</taxon>
        <taxon>Pseudomonadati</taxon>
        <taxon>Bacteroidota</taxon>
        <taxon>Cytophagia</taxon>
        <taxon>Cytophagales</taxon>
        <taxon>Hymenobacteraceae</taxon>
        <taxon>Hymenobacter</taxon>
    </lineage>
</organism>
<dbReference type="EMBL" id="JABKAU010000012">
    <property type="protein sequence ID" value="NVO31197.1"/>
    <property type="molecule type" value="Genomic_DNA"/>
</dbReference>
<dbReference type="RefSeq" id="WP_176908112.1">
    <property type="nucleotide sequence ID" value="NZ_JABKAU010000012.1"/>
</dbReference>
<gene>
    <name evidence="1" type="ORF">HW554_08265</name>
</gene>
<dbReference type="Proteomes" id="UP000565521">
    <property type="component" value="Unassembled WGS sequence"/>
</dbReference>
<reference evidence="1 2" key="1">
    <citation type="submission" date="2020-05" db="EMBL/GenBank/DDBJ databases">
        <title>Hymenobacter terrestris sp. nov. and Hymenobacter lapidiphilus sp. nov., isolated from regoliths in Antarctica.</title>
        <authorList>
            <person name="Sedlacek I."/>
            <person name="Pantucek R."/>
            <person name="Zeman M."/>
            <person name="Holochova P."/>
            <person name="Kralova S."/>
            <person name="Stankova E."/>
            <person name="Sedo O."/>
            <person name="Micenkova L."/>
            <person name="Svec P."/>
            <person name="Gupta V."/>
            <person name="Sood U."/>
            <person name="Korpole U.S."/>
            <person name="Lal R."/>
        </authorList>
    </citation>
    <scope>NUCLEOTIDE SEQUENCE [LARGE SCALE GENOMIC DNA]</scope>
    <source>
        <strain evidence="1 2">P5342</strain>
    </source>
</reference>
<name>A0A7Y7U5D1_9BACT</name>
<accession>A0A7Y7U5D1</accession>
<dbReference type="AlphaFoldDB" id="A0A7Y7U5D1"/>
<keyword evidence="2" id="KW-1185">Reference proteome</keyword>
<evidence type="ECO:0000313" key="1">
    <source>
        <dbReference type="EMBL" id="NVO31197.1"/>
    </source>
</evidence>